<dbReference type="EMBL" id="BBMN01000005">
    <property type="protein sequence ID" value="GAL04902.1"/>
    <property type="molecule type" value="Genomic_DNA"/>
</dbReference>
<accession>A0A090RBE6</accession>
<dbReference type="AlphaFoldDB" id="A0A090RBE6"/>
<name>A0A090RBE6_9GAMM</name>
<comment type="caution">
    <text evidence="1">The sequence shown here is derived from an EMBL/GenBank/DDBJ whole genome shotgun (WGS) entry which is preliminary data.</text>
</comment>
<sequence length="53" mass="6101">MLESKSHAKAWLFCICFPLHQSIPAIQHIGAHSLKLRPDFSFCANNIKLSYMR</sequence>
<gene>
    <name evidence="1" type="ORF">JCM19237_4268</name>
</gene>
<dbReference type="STRING" id="754436.JCM19237_4268"/>
<dbReference type="Proteomes" id="UP000029227">
    <property type="component" value="Unassembled WGS sequence"/>
</dbReference>
<organism evidence="1 2">
    <name type="scientific">Photobacterium aphoticum</name>
    <dbReference type="NCBI Taxonomy" id="754436"/>
    <lineage>
        <taxon>Bacteria</taxon>
        <taxon>Pseudomonadati</taxon>
        <taxon>Pseudomonadota</taxon>
        <taxon>Gammaproteobacteria</taxon>
        <taxon>Vibrionales</taxon>
        <taxon>Vibrionaceae</taxon>
        <taxon>Photobacterium</taxon>
    </lineage>
</organism>
<evidence type="ECO:0000313" key="2">
    <source>
        <dbReference type="Proteomes" id="UP000029227"/>
    </source>
</evidence>
<proteinExistence type="predicted"/>
<evidence type="ECO:0000313" key="1">
    <source>
        <dbReference type="EMBL" id="GAL04902.1"/>
    </source>
</evidence>
<reference evidence="1 2" key="1">
    <citation type="journal article" date="2014" name="Genome Announc.">
        <title>Draft Genome Sequences of Two Vibrionaceae Species, Vibrio ponticus C121 and Photobacterium aphoticum C119, Isolated as Coral Reef Microbiota.</title>
        <authorList>
            <person name="Al-saari N."/>
            <person name="Meirelles P.M."/>
            <person name="Mino S."/>
            <person name="Suda W."/>
            <person name="Oshima K."/>
            <person name="Hattori M."/>
            <person name="Ohkuma M."/>
            <person name="Thompson F.L."/>
            <person name="Gomez-Gil B."/>
            <person name="Sawabe T."/>
            <person name="Sawabe T."/>
        </authorList>
    </citation>
    <scope>NUCLEOTIDE SEQUENCE [LARGE SCALE GENOMIC DNA]</scope>
    <source>
        <strain evidence="1 2">JCM 19237</strain>
    </source>
</reference>
<protein>
    <submittedName>
        <fullName evidence="1">Uncharacterized protein</fullName>
    </submittedName>
</protein>